<sequence length="469" mass="47162">MMRRAVLLAFLASQAAARLAPQPSAARTVALRADGSNFKQAAVARGGASAKSSVPASTLNLAKNIVGSGVLALPAGVAAYSSARGASAPACLLIAALGAVSAYCFALVGRACAATGTSTYRGAWEKTVGPGTGGLITGICSFKTLVGCVSYCIIIGDTGTALAKKLGAPALLARRDVLLSTVGAAVLFPLSMLRDLKSLAPTSMLGLAGMLYTALVVVLRGLDGSYAGDGKMLAALVAEGKPTPAFGTGSSPGGALLLVSMLATSFIAHYNAANFYVELENPTLARYGTVAGLGFSIAVAFFCAVATFGHRTFGSAAQGFILNSFADADALANVAKSLVGVAVAFTYPLLFKGARDGLFELLGSSDDDKENMRTPVTAALVAVTVLAGVTIRDLGFVVARVSSASFGGAILGSAIIYILPTIIMLAADAKGVMALSPAEKLACRGVNLMGYVLAVLGGAASILARMGKL</sequence>
<feature type="transmembrane region" description="Helical" evidence="5">
    <location>
        <begin position="371"/>
        <end position="391"/>
    </location>
</feature>
<dbReference type="InterPro" id="IPR013057">
    <property type="entry name" value="AA_transpt_TM"/>
</dbReference>
<keyword evidence="9" id="KW-1185">Reference proteome</keyword>
<dbReference type="EMBL" id="JBBJCI010000377">
    <property type="protein sequence ID" value="KAK7231662.1"/>
    <property type="molecule type" value="Genomic_DNA"/>
</dbReference>
<keyword evidence="3 5" id="KW-1133">Transmembrane helix</keyword>
<feature type="transmembrane region" description="Helical" evidence="5">
    <location>
        <begin position="254"/>
        <end position="272"/>
    </location>
</feature>
<evidence type="ECO:0000313" key="9">
    <source>
        <dbReference type="Proteomes" id="UP001363151"/>
    </source>
</evidence>
<evidence type="ECO:0000313" key="8">
    <source>
        <dbReference type="EMBL" id="KAK7231662.1"/>
    </source>
</evidence>
<comment type="subcellular location">
    <subcellularLocation>
        <location evidence="1">Membrane</location>
        <topology evidence="1">Multi-pass membrane protein</topology>
    </subcellularLocation>
</comment>
<feature type="transmembrane region" description="Helical" evidence="5">
    <location>
        <begin position="177"/>
        <end position="193"/>
    </location>
</feature>
<accession>A0ABR1FIU3</accession>
<feature type="signal peptide" evidence="6">
    <location>
        <begin position="1"/>
        <end position="17"/>
    </location>
</feature>
<dbReference type="Pfam" id="PF01490">
    <property type="entry name" value="Aa_trans"/>
    <property type="match status" value="1"/>
</dbReference>
<feature type="transmembrane region" description="Helical" evidence="5">
    <location>
        <begin position="446"/>
        <end position="464"/>
    </location>
</feature>
<dbReference type="PANTHER" id="PTHR22950">
    <property type="entry name" value="AMINO ACID TRANSPORTER"/>
    <property type="match status" value="1"/>
</dbReference>
<evidence type="ECO:0000256" key="4">
    <source>
        <dbReference type="ARBA" id="ARBA00023136"/>
    </source>
</evidence>
<organism evidence="8 9">
    <name type="scientific">Aureococcus anophagefferens</name>
    <name type="common">Harmful bloom alga</name>
    <dbReference type="NCBI Taxonomy" id="44056"/>
    <lineage>
        <taxon>Eukaryota</taxon>
        <taxon>Sar</taxon>
        <taxon>Stramenopiles</taxon>
        <taxon>Ochrophyta</taxon>
        <taxon>Pelagophyceae</taxon>
        <taxon>Pelagomonadales</taxon>
        <taxon>Pelagomonadaceae</taxon>
        <taxon>Aureococcus</taxon>
    </lineage>
</organism>
<feature type="transmembrane region" description="Helical" evidence="5">
    <location>
        <begin position="330"/>
        <end position="351"/>
    </location>
</feature>
<evidence type="ECO:0000256" key="5">
    <source>
        <dbReference type="SAM" id="Phobius"/>
    </source>
</evidence>
<dbReference type="Proteomes" id="UP001363151">
    <property type="component" value="Unassembled WGS sequence"/>
</dbReference>
<feature type="domain" description="Amino acid transporter transmembrane" evidence="7">
    <location>
        <begin position="51"/>
        <end position="460"/>
    </location>
</feature>
<evidence type="ECO:0000256" key="2">
    <source>
        <dbReference type="ARBA" id="ARBA00022692"/>
    </source>
</evidence>
<gene>
    <name evidence="8" type="ORF">SO694_0032903</name>
</gene>
<proteinExistence type="predicted"/>
<evidence type="ECO:0000259" key="7">
    <source>
        <dbReference type="Pfam" id="PF01490"/>
    </source>
</evidence>
<keyword evidence="6" id="KW-0732">Signal</keyword>
<reference evidence="8 9" key="1">
    <citation type="submission" date="2024-03" db="EMBL/GenBank/DDBJ databases">
        <title>Aureococcus anophagefferens CCMP1851 and Kratosvirus quantuckense: Draft genome of a second virus-susceptible host strain in the model system.</title>
        <authorList>
            <person name="Chase E."/>
            <person name="Truchon A.R."/>
            <person name="Schepens W."/>
            <person name="Wilhelm S.W."/>
        </authorList>
    </citation>
    <scope>NUCLEOTIDE SEQUENCE [LARGE SCALE GENOMIC DNA]</scope>
    <source>
        <strain evidence="8 9">CCMP1851</strain>
    </source>
</reference>
<evidence type="ECO:0000256" key="1">
    <source>
        <dbReference type="ARBA" id="ARBA00004141"/>
    </source>
</evidence>
<feature type="transmembrane region" description="Helical" evidence="5">
    <location>
        <begin position="131"/>
        <end position="156"/>
    </location>
</feature>
<comment type="caution">
    <text evidence="8">The sequence shown here is derived from an EMBL/GenBank/DDBJ whole genome shotgun (WGS) entry which is preliminary data.</text>
</comment>
<feature type="transmembrane region" description="Helical" evidence="5">
    <location>
        <begin position="403"/>
        <end position="426"/>
    </location>
</feature>
<protein>
    <submittedName>
        <fullName evidence="8">Amino acid transmembrane transporter</fullName>
    </submittedName>
</protein>
<dbReference type="PANTHER" id="PTHR22950:SF652">
    <property type="entry name" value="TRANSMEMBRANE AMINO ACID TRANSPORTER FAMILY PROTEIN"/>
    <property type="match status" value="1"/>
</dbReference>
<feature type="transmembrane region" description="Helical" evidence="5">
    <location>
        <begin position="284"/>
        <end position="309"/>
    </location>
</feature>
<evidence type="ECO:0000256" key="3">
    <source>
        <dbReference type="ARBA" id="ARBA00022989"/>
    </source>
</evidence>
<name>A0ABR1FIU3_AURAN</name>
<feature type="transmembrane region" description="Helical" evidence="5">
    <location>
        <begin position="199"/>
        <end position="222"/>
    </location>
</feature>
<feature type="chain" id="PRO_5045987067" evidence="6">
    <location>
        <begin position="18"/>
        <end position="469"/>
    </location>
</feature>
<keyword evidence="2 5" id="KW-0812">Transmembrane</keyword>
<keyword evidence="4 5" id="KW-0472">Membrane</keyword>
<feature type="transmembrane region" description="Helical" evidence="5">
    <location>
        <begin position="90"/>
        <end position="111"/>
    </location>
</feature>
<evidence type="ECO:0000256" key="6">
    <source>
        <dbReference type="SAM" id="SignalP"/>
    </source>
</evidence>